<accession>A0AAV0BIJ2</accession>
<feature type="compositionally biased region" description="Basic and acidic residues" evidence="1">
    <location>
        <begin position="662"/>
        <end position="674"/>
    </location>
</feature>
<dbReference type="EMBL" id="CALTRL010005757">
    <property type="protein sequence ID" value="CAH7685906.1"/>
    <property type="molecule type" value="Genomic_DNA"/>
</dbReference>
<gene>
    <name evidence="2" type="ORF">PPACK8108_LOCUS20502</name>
</gene>
<reference evidence="2" key="1">
    <citation type="submission" date="2022-06" db="EMBL/GenBank/DDBJ databases">
        <authorList>
            <consortium name="SYNGENTA / RWTH Aachen University"/>
        </authorList>
    </citation>
    <scope>NUCLEOTIDE SEQUENCE</scope>
</reference>
<feature type="region of interest" description="Disordered" evidence="1">
    <location>
        <begin position="230"/>
        <end position="249"/>
    </location>
</feature>
<comment type="caution">
    <text evidence="2">The sequence shown here is derived from an EMBL/GenBank/DDBJ whole genome shotgun (WGS) entry which is preliminary data.</text>
</comment>
<proteinExistence type="predicted"/>
<feature type="region of interest" description="Disordered" evidence="1">
    <location>
        <begin position="624"/>
        <end position="674"/>
    </location>
</feature>
<dbReference type="Proteomes" id="UP001153365">
    <property type="component" value="Unassembled WGS sequence"/>
</dbReference>
<organism evidence="2 3">
    <name type="scientific">Phakopsora pachyrhizi</name>
    <name type="common">Asian soybean rust disease fungus</name>
    <dbReference type="NCBI Taxonomy" id="170000"/>
    <lineage>
        <taxon>Eukaryota</taxon>
        <taxon>Fungi</taxon>
        <taxon>Dikarya</taxon>
        <taxon>Basidiomycota</taxon>
        <taxon>Pucciniomycotina</taxon>
        <taxon>Pucciniomycetes</taxon>
        <taxon>Pucciniales</taxon>
        <taxon>Phakopsoraceae</taxon>
        <taxon>Phakopsora</taxon>
    </lineage>
</organism>
<feature type="compositionally biased region" description="Acidic residues" evidence="1">
    <location>
        <begin position="629"/>
        <end position="660"/>
    </location>
</feature>
<keyword evidence="3" id="KW-1185">Reference proteome</keyword>
<dbReference type="PANTHER" id="PTHR35711:SF1">
    <property type="entry name" value="ECTODERMAL, ISOFORM F"/>
    <property type="match status" value="1"/>
</dbReference>
<evidence type="ECO:0000256" key="1">
    <source>
        <dbReference type="SAM" id="MobiDB-lite"/>
    </source>
</evidence>
<name>A0AAV0BIJ2_PHAPC</name>
<evidence type="ECO:0000313" key="2">
    <source>
        <dbReference type="EMBL" id="CAH7685906.1"/>
    </source>
</evidence>
<evidence type="ECO:0000313" key="3">
    <source>
        <dbReference type="Proteomes" id="UP001153365"/>
    </source>
</evidence>
<sequence length="727" mass="83946">MFYEEGQKLQSNLKRFRNIIGIAKSKINKSKEVYWKIPRPNNPSVLISDEDYQSITFEFLPNIRNSIVSLQNLLDVQDSLTLNPSSPIMNMFSFVSELLIRINISLKNVLETNRLKNISHRAYSPIATPRILLVAEKVNEMRNVWLTLLSGYESYFELIFGINSKGTQPWTEIILRSKKIIDAINSSFYYLTCSNEKFYVKQFQDLEDKEQTTDSDLRNVRRLDPAEVEPNKYPRLDTADGGEPSGRPRYRLGRQLSKIQRDFSSIHVELKNSASVEIKPKFDLLFPRVSQRTLKLITSEYLPTLRSQITFLRESFELKNFSCYSDEIQNDRSIIKLPNQVDDLIKMIRTALNSLVDLDDQPEDHSDSVILSGPILNLFIADVHQLSSSWLSLSKSFKDFLHGIYLSLDGKIEVEPSLGQKMRSKSDELLNTIDEAMDEITCPQTVGFRKDFKFLGCYLSDLIKSNNESFERILLQRDDEYSTDSDGGDSGEDECNGNKGCNGCTGDQLGKRSERDRKEYNGCNFLMSWNRVLDLLKSLILKISEDSPSSFHLGMTASKLSEGQVLILGHEFERWTTSCRVEWDGDGWGVSSDVDFEETVKKLLGSIKFLRDKILLVGSMRKSHKVKEEEEDDDDEDDEEDEEDEEDDEDEDEEDEDNGDEGNQKNTEEKNHRSNELIEMLKFDEFVSETEVDRTDEEQMWIKGWIKQVVKAIDEAHRADKLYWDQH</sequence>
<protein>
    <submittedName>
        <fullName evidence="2">Expressed protein</fullName>
    </submittedName>
</protein>
<dbReference type="PANTHER" id="PTHR35711">
    <property type="entry name" value="EXPRESSED PROTEIN"/>
    <property type="match status" value="1"/>
</dbReference>
<dbReference type="AlphaFoldDB" id="A0AAV0BIJ2"/>